<dbReference type="OrthoDB" id="9800507at2"/>
<dbReference type="EC" id="3.1.1.29" evidence="1 8"/>
<reference evidence="12" key="1">
    <citation type="submission" date="2017-08" db="EMBL/GenBank/DDBJ databases">
        <authorList>
            <person name="Grouzdev D.S."/>
            <person name="Gaisin V.A."/>
            <person name="Rysina M.S."/>
            <person name="Gorlenko V.M."/>
        </authorList>
    </citation>
    <scope>NUCLEOTIDE SEQUENCE [LARGE SCALE GENOMIC DNA]</scope>
    <source>
        <strain evidence="12">Kir15-3F</strain>
    </source>
</reference>
<dbReference type="PANTHER" id="PTHR17224">
    <property type="entry name" value="PEPTIDYL-TRNA HYDROLASE"/>
    <property type="match status" value="1"/>
</dbReference>
<dbReference type="AlphaFoldDB" id="A0A2A6RGZ1"/>
<evidence type="ECO:0000256" key="6">
    <source>
        <dbReference type="ARBA" id="ARBA00048707"/>
    </source>
</evidence>
<evidence type="ECO:0000256" key="7">
    <source>
        <dbReference type="ARBA" id="ARBA00050038"/>
    </source>
</evidence>
<comment type="function">
    <text evidence="8">Hydrolyzes ribosome-free peptidyl-tRNAs (with 1 or more amino acids incorporated), which drop off the ribosome during protein synthesis, or as a result of ribosome stalling.</text>
</comment>
<comment type="similarity">
    <text evidence="5 8 10">Belongs to the PTH family.</text>
</comment>
<dbReference type="InterPro" id="IPR036416">
    <property type="entry name" value="Pept_tRNA_hydro_sf"/>
</dbReference>
<gene>
    <name evidence="8" type="primary">pth</name>
    <name evidence="11" type="ORF">CJ255_15485</name>
</gene>
<comment type="caution">
    <text evidence="11">The sequence shown here is derived from an EMBL/GenBank/DDBJ whole genome shotgun (WGS) entry which is preliminary data.</text>
</comment>
<evidence type="ECO:0000256" key="1">
    <source>
        <dbReference type="ARBA" id="ARBA00013260"/>
    </source>
</evidence>
<dbReference type="PROSITE" id="PS01195">
    <property type="entry name" value="PEPT_TRNA_HYDROL_1"/>
    <property type="match status" value="1"/>
</dbReference>
<evidence type="ECO:0000256" key="9">
    <source>
        <dbReference type="RuleBase" id="RU000673"/>
    </source>
</evidence>
<evidence type="ECO:0000256" key="3">
    <source>
        <dbReference type="ARBA" id="ARBA00022801"/>
    </source>
</evidence>
<evidence type="ECO:0000256" key="10">
    <source>
        <dbReference type="RuleBase" id="RU004320"/>
    </source>
</evidence>
<dbReference type="GO" id="GO:0004045">
    <property type="term" value="F:peptidyl-tRNA hydrolase activity"/>
    <property type="evidence" value="ECO:0007669"/>
    <property type="project" value="UniProtKB-UniRule"/>
</dbReference>
<evidence type="ECO:0000256" key="8">
    <source>
        <dbReference type="HAMAP-Rule" id="MF_00083"/>
    </source>
</evidence>
<dbReference type="SUPFAM" id="SSF53178">
    <property type="entry name" value="Peptidyl-tRNA hydrolase-like"/>
    <property type="match status" value="1"/>
</dbReference>
<sequence>MWLIVGLGNPGGRYVQTRHNIGFAVVELLAERHRLELRGKRANSLVGEGQIAGQRVALVQPQTYMNLSGQAVSALRSWYKIEPARELLVIYDDMDLPFGRLRFRERGSGGTHNGMRSIIGQLGTNEFPRLRIGIGQPPGKMDAAAYVLSRFSPEEQSQLSELLDRAADSLELMLREGLTTAMNRYNPT</sequence>
<name>A0A2A6RGZ1_9CHLR</name>
<comment type="subunit">
    <text evidence="8">Monomer.</text>
</comment>
<comment type="subcellular location">
    <subcellularLocation>
        <location evidence="8">Cytoplasm</location>
    </subcellularLocation>
</comment>
<dbReference type="Gene3D" id="3.40.50.1470">
    <property type="entry name" value="Peptidyl-tRNA hydrolase"/>
    <property type="match status" value="1"/>
</dbReference>
<feature type="binding site" evidence="8">
    <location>
        <position position="14"/>
    </location>
    <ligand>
        <name>tRNA</name>
        <dbReference type="ChEBI" id="CHEBI:17843"/>
    </ligand>
</feature>
<accession>A0A2A6RGZ1</accession>
<dbReference type="FunFam" id="3.40.50.1470:FF:000001">
    <property type="entry name" value="Peptidyl-tRNA hydrolase"/>
    <property type="match status" value="1"/>
</dbReference>
<feature type="binding site" evidence="8">
    <location>
        <position position="113"/>
    </location>
    <ligand>
        <name>tRNA</name>
        <dbReference type="ChEBI" id="CHEBI:17843"/>
    </ligand>
</feature>
<feature type="active site" description="Proton acceptor" evidence="8">
    <location>
        <position position="19"/>
    </location>
</feature>
<comment type="function">
    <text evidence="8">Catalyzes the release of premature peptidyl moieties from peptidyl-tRNA molecules trapped in stalled 50S ribosomal subunits, and thus maintains levels of free tRNAs and 50S ribosomes.</text>
</comment>
<proteinExistence type="inferred from homology"/>
<keyword evidence="3 8" id="KW-0378">Hydrolase</keyword>
<dbReference type="GO" id="GO:0006515">
    <property type="term" value="P:protein quality control for misfolded or incompletely synthesized proteins"/>
    <property type="evidence" value="ECO:0007669"/>
    <property type="project" value="UniProtKB-UniRule"/>
</dbReference>
<dbReference type="PROSITE" id="PS01196">
    <property type="entry name" value="PEPT_TRNA_HYDROL_2"/>
    <property type="match status" value="1"/>
</dbReference>
<feature type="site" description="Discriminates between blocked and unblocked aminoacyl-tRNA" evidence="8">
    <location>
        <position position="9"/>
    </location>
</feature>
<dbReference type="Pfam" id="PF01195">
    <property type="entry name" value="Pept_tRNA_hydro"/>
    <property type="match status" value="1"/>
</dbReference>
<protein>
    <recommendedName>
        <fullName evidence="7 8">Peptidyl-tRNA hydrolase</fullName>
        <shortName evidence="8">Pth</shortName>
        <ecNumber evidence="1 8">3.1.1.29</ecNumber>
    </recommendedName>
</protein>
<dbReference type="GO" id="GO:0005737">
    <property type="term" value="C:cytoplasm"/>
    <property type="evidence" value="ECO:0007669"/>
    <property type="project" value="UniProtKB-SubCell"/>
</dbReference>
<feature type="binding site" evidence="8">
    <location>
        <position position="64"/>
    </location>
    <ligand>
        <name>tRNA</name>
        <dbReference type="ChEBI" id="CHEBI:17843"/>
    </ligand>
</feature>
<feature type="site" description="Stabilizes the basic form of H active site to accept a proton" evidence="8">
    <location>
        <position position="92"/>
    </location>
</feature>
<dbReference type="Proteomes" id="UP000220527">
    <property type="component" value="Unassembled WGS sequence"/>
</dbReference>
<dbReference type="CDD" id="cd00462">
    <property type="entry name" value="PTH"/>
    <property type="match status" value="1"/>
</dbReference>
<evidence type="ECO:0000256" key="4">
    <source>
        <dbReference type="ARBA" id="ARBA00022884"/>
    </source>
</evidence>
<evidence type="ECO:0000256" key="5">
    <source>
        <dbReference type="ARBA" id="ARBA00038063"/>
    </source>
</evidence>
<comment type="catalytic activity">
    <reaction evidence="6 8 9">
        <text>an N-acyl-L-alpha-aminoacyl-tRNA + H2O = an N-acyl-L-amino acid + a tRNA + H(+)</text>
        <dbReference type="Rhea" id="RHEA:54448"/>
        <dbReference type="Rhea" id="RHEA-COMP:10123"/>
        <dbReference type="Rhea" id="RHEA-COMP:13883"/>
        <dbReference type="ChEBI" id="CHEBI:15377"/>
        <dbReference type="ChEBI" id="CHEBI:15378"/>
        <dbReference type="ChEBI" id="CHEBI:59874"/>
        <dbReference type="ChEBI" id="CHEBI:78442"/>
        <dbReference type="ChEBI" id="CHEBI:138191"/>
        <dbReference type="EC" id="3.1.1.29"/>
    </reaction>
</comment>
<keyword evidence="8" id="KW-0963">Cytoplasm</keyword>
<dbReference type="PANTHER" id="PTHR17224:SF1">
    <property type="entry name" value="PEPTIDYL-TRNA HYDROLASE"/>
    <property type="match status" value="1"/>
</dbReference>
<dbReference type="InterPro" id="IPR018171">
    <property type="entry name" value="Pept_tRNA_hydro_CS"/>
</dbReference>
<dbReference type="InterPro" id="IPR001328">
    <property type="entry name" value="Pept_tRNA_hydro"/>
</dbReference>
<organism evidence="11 12">
    <name type="scientific">Candidatus Viridilinea mediisalina</name>
    <dbReference type="NCBI Taxonomy" id="2024553"/>
    <lineage>
        <taxon>Bacteria</taxon>
        <taxon>Bacillati</taxon>
        <taxon>Chloroflexota</taxon>
        <taxon>Chloroflexia</taxon>
        <taxon>Chloroflexales</taxon>
        <taxon>Chloroflexineae</taxon>
        <taxon>Oscillochloridaceae</taxon>
        <taxon>Candidatus Viridilinea</taxon>
    </lineage>
</organism>
<evidence type="ECO:0000313" key="11">
    <source>
        <dbReference type="EMBL" id="PDW02145.1"/>
    </source>
</evidence>
<dbReference type="EMBL" id="NQWI01000085">
    <property type="protein sequence ID" value="PDW02145.1"/>
    <property type="molecule type" value="Genomic_DNA"/>
</dbReference>
<keyword evidence="12" id="KW-1185">Reference proteome</keyword>
<dbReference type="GO" id="GO:0072344">
    <property type="term" value="P:rescue of stalled ribosome"/>
    <property type="evidence" value="ECO:0007669"/>
    <property type="project" value="UniProtKB-UniRule"/>
</dbReference>
<feature type="binding site" evidence="8">
    <location>
        <position position="66"/>
    </location>
    <ligand>
        <name>tRNA</name>
        <dbReference type="ChEBI" id="CHEBI:17843"/>
    </ligand>
</feature>
<dbReference type="GO" id="GO:0000049">
    <property type="term" value="F:tRNA binding"/>
    <property type="evidence" value="ECO:0007669"/>
    <property type="project" value="UniProtKB-UniRule"/>
</dbReference>
<dbReference type="RefSeq" id="WP_097645002.1">
    <property type="nucleotide sequence ID" value="NZ_NQWI01000085.1"/>
</dbReference>
<evidence type="ECO:0000256" key="2">
    <source>
        <dbReference type="ARBA" id="ARBA00022555"/>
    </source>
</evidence>
<keyword evidence="2 8" id="KW-0820">tRNA-binding</keyword>
<evidence type="ECO:0000313" key="12">
    <source>
        <dbReference type="Proteomes" id="UP000220527"/>
    </source>
</evidence>
<dbReference type="NCBIfam" id="TIGR00447">
    <property type="entry name" value="pth"/>
    <property type="match status" value="1"/>
</dbReference>
<dbReference type="HAMAP" id="MF_00083">
    <property type="entry name" value="Pept_tRNA_hydro_bact"/>
    <property type="match status" value="1"/>
</dbReference>
<keyword evidence="4 8" id="KW-0694">RNA-binding</keyword>